<accession>A0ABU0T7E4</accession>
<keyword evidence="2" id="KW-1185">Reference proteome</keyword>
<comment type="caution">
    <text evidence="1">The sequence shown here is derived from an EMBL/GenBank/DDBJ whole genome shotgun (WGS) entry which is preliminary data.</text>
</comment>
<dbReference type="SUPFAM" id="SSF55931">
    <property type="entry name" value="Glutamine synthetase/guanido kinase"/>
    <property type="match status" value="1"/>
</dbReference>
<name>A0ABU0T7E4_9ACTN</name>
<proteinExistence type="predicted"/>
<reference evidence="1 2" key="1">
    <citation type="submission" date="2023-07" db="EMBL/GenBank/DDBJ databases">
        <title>Comparative genomics of wheat-associated soil bacteria to identify genetic determinants of phenazine resistance.</title>
        <authorList>
            <person name="Mouncey N."/>
        </authorList>
    </citation>
    <scope>NUCLEOTIDE SEQUENCE [LARGE SCALE GENOMIC DNA]</scope>
    <source>
        <strain evidence="1 2">V2I4</strain>
    </source>
</reference>
<organism evidence="1 2">
    <name type="scientific">Streptomyces umbrinus</name>
    <dbReference type="NCBI Taxonomy" id="67370"/>
    <lineage>
        <taxon>Bacteria</taxon>
        <taxon>Bacillati</taxon>
        <taxon>Actinomycetota</taxon>
        <taxon>Actinomycetes</taxon>
        <taxon>Kitasatosporales</taxon>
        <taxon>Streptomycetaceae</taxon>
        <taxon>Streptomyces</taxon>
        <taxon>Streptomyces phaeochromogenes group</taxon>
    </lineage>
</organism>
<evidence type="ECO:0000313" key="2">
    <source>
        <dbReference type="Proteomes" id="UP001230328"/>
    </source>
</evidence>
<dbReference type="RefSeq" id="WP_307527655.1">
    <property type="nucleotide sequence ID" value="NZ_JAUSZI010000002.1"/>
</dbReference>
<dbReference type="EMBL" id="JAUSZI010000002">
    <property type="protein sequence ID" value="MDQ1031477.1"/>
    <property type="molecule type" value="Genomic_DNA"/>
</dbReference>
<dbReference type="InterPro" id="IPR014746">
    <property type="entry name" value="Gln_synth/guanido_kin_cat_dom"/>
</dbReference>
<evidence type="ECO:0000313" key="1">
    <source>
        <dbReference type="EMBL" id="MDQ1031477.1"/>
    </source>
</evidence>
<gene>
    <name evidence="1" type="ORF">QF035_009059</name>
</gene>
<sequence>MPPELITKVVGHRLTDGTYGPGTVLPTEQELADLRSSKIALDAFGPAAVRHYACAARHEIRWHRHRVTDTERERGFDRA</sequence>
<dbReference type="Proteomes" id="UP001230328">
    <property type="component" value="Unassembled WGS sequence"/>
</dbReference>
<protein>
    <submittedName>
        <fullName evidence="1">Glutamine synthetase</fullName>
    </submittedName>
</protein>